<organism evidence="1 4">
    <name type="scientific">Vibrio tubiashii ATCC 19109</name>
    <dbReference type="NCBI Taxonomy" id="1051646"/>
    <lineage>
        <taxon>Bacteria</taxon>
        <taxon>Pseudomonadati</taxon>
        <taxon>Pseudomonadota</taxon>
        <taxon>Gammaproteobacteria</taxon>
        <taxon>Vibrionales</taxon>
        <taxon>Vibrionaceae</taxon>
        <taxon>Vibrio</taxon>
        <taxon>Vibrio oreintalis group</taxon>
    </lineage>
</organism>
<dbReference type="KEGG" id="vtu:IX91_01420"/>
<gene>
    <name evidence="1" type="ORF">IX91_01420</name>
    <name evidence="2" type="ORF">VITU9109_22731</name>
</gene>
<evidence type="ECO:0000313" key="4">
    <source>
        <dbReference type="Proteomes" id="UP000030071"/>
    </source>
</evidence>
<evidence type="ECO:0000313" key="1">
    <source>
        <dbReference type="EMBL" id="AIW12891.1"/>
    </source>
</evidence>
<sequence length="67" mass="7035">MQAVTLAVVTTLELHFLPYLGGLMGTFAATMVVKWVSEQVVGAAPAGLCRGLHKTFSDTELVTVSLG</sequence>
<reference evidence="1 4" key="3">
    <citation type="submission" date="2014-08" db="EMBL/GenBank/DDBJ databases">
        <title>First Complete Genome Sequence of the Shellfish Pathogen Vibrio tubiashii.</title>
        <authorList>
            <person name="Richards G.P."/>
            <person name="Needleman D.S."/>
            <person name="Watson M.A."/>
            <person name="Bono J.L."/>
        </authorList>
    </citation>
    <scope>NUCLEOTIDE SEQUENCE [LARGE SCALE GENOMIC DNA]</scope>
    <source>
        <strain evidence="1 4">ATCC 19109</strain>
    </source>
</reference>
<dbReference type="Proteomes" id="UP000003836">
    <property type="component" value="Unassembled WGS sequence"/>
</dbReference>
<evidence type="ECO:0000313" key="3">
    <source>
        <dbReference type="Proteomes" id="UP000003836"/>
    </source>
</evidence>
<dbReference type="HOGENOM" id="CLU_2811347_0_0_6"/>
<reference evidence="2" key="1">
    <citation type="submission" date="2011-08" db="EMBL/GenBank/DDBJ databases">
        <authorList>
            <person name="Hoffman M."/>
            <person name="Strain E.A."/>
            <person name="Brown E."/>
            <person name="Allard M.W."/>
        </authorList>
    </citation>
    <scope>NUCLEOTIDE SEQUENCE</scope>
    <source>
        <strain evidence="2">ATCC 19109</strain>
    </source>
</reference>
<name>F9TCA2_9VIBR</name>
<dbReference type="PATRIC" id="fig|1051646.9.peg.280"/>
<proteinExistence type="predicted"/>
<dbReference type="EMBL" id="AFWI01000202">
    <property type="protein sequence ID" value="EGU47960.1"/>
    <property type="molecule type" value="Genomic_DNA"/>
</dbReference>
<keyword evidence="3" id="KW-1185">Reference proteome</keyword>
<reference evidence="2 3" key="2">
    <citation type="journal article" date="2012" name="Int. J. Syst. Evol. Microbiol.">
        <title>Vibrio caribbeanicus sp. nov., isolated from the marine sponge Scleritoderma cyanea.</title>
        <authorList>
            <person name="Hoffmann M."/>
            <person name="Monday S.R."/>
            <person name="Allard M.W."/>
            <person name="Strain E.A."/>
            <person name="Whittaker P."/>
            <person name="Naum M."/>
            <person name="McCarthy P.J."/>
            <person name="Lopez J.V."/>
            <person name="Fischer M."/>
            <person name="Brown E.W."/>
        </authorList>
    </citation>
    <scope>NUCLEOTIDE SEQUENCE [LARGE SCALE GENOMIC DNA]</scope>
    <source>
        <strain evidence="2 3">ATCC 19109</strain>
    </source>
</reference>
<protein>
    <submittedName>
        <fullName evidence="1">Uncharacterized protein</fullName>
    </submittedName>
</protein>
<dbReference type="Proteomes" id="UP000030071">
    <property type="component" value="Chromosome 1"/>
</dbReference>
<accession>F9TCA2</accession>
<dbReference type="EMBL" id="CP009354">
    <property type="protein sequence ID" value="AIW12891.1"/>
    <property type="molecule type" value="Genomic_DNA"/>
</dbReference>
<evidence type="ECO:0000313" key="2">
    <source>
        <dbReference type="EMBL" id="EGU47960.1"/>
    </source>
</evidence>
<dbReference type="AlphaFoldDB" id="F9TCA2"/>